<keyword evidence="1" id="KW-0472">Membrane</keyword>
<gene>
    <name evidence="2" type="ORF">AB8998_29385</name>
</gene>
<keyword evidence="1" id="KW-1133">Transmembrane helix</keyword>
<comment type="caution">
    <text evidence="2">The sequence shown here is derived from an EMBL/GenBank/DDBJ whole genome shotgun (WGS) entry which is preliminary data.</text>
</comment>
<keyword evidence="1" id="KW-0812">Transmembrane</keyword>
<dbReference type="Proteomes" id="UP001564760">
    <property type="component" value="Unassembled WGS sequence"/>
</dbReference>
<evidence type="ECO:0000313" key="2">
    <source>
        <dbReference type="EMBL" id="MEY8018792.1"/>
    </source>
</evidence>
<protein>
    <submittedName>
        <fullName evidence="2">Uncharacterized protein</fullName>
    </submittedName>
</protein>
<keyword evidence="3" id="KW-1185">Reference proteome</keyword>
<proteinExistence type="predicted"/>
<evidence type="ECO:0000313" key="3">
    <source>
        <dbReference type="Proteomes" id="UP001564760"/>
    </source>
</evidence>
<feature type="transmembrane region" description="Helical" evidence="1">
    <location>
        <begin position="101"/>
        <end position="122"/>
    </location>
</feature>
<dbReference type="EMBL" id="JBGEDP010000002">
    <property type="protein sequence ID" value="MEY8018792.1"/>
    <property type="molecule type" value="Genomic_DNA"/>
</dbReference>
<reference evidence="2 3" key="1">
    <citation type="submission" date="2024-08" db="EMBL/GenBank/DDBJ databases">
        <title>Mycobacterium servetensis sp. nov., a novel rapid-growing mycobacterial species recovered from a human patient in Zaragoza, Spain.</title>
        <authorList>
            <person name="Tristancho-Baro A.I."/>
            <person name="Buenestado-Serrano S."/>
            <person name="Garcia De Viedma D."/>
            <person name="Milagro-Beamonte A."/>
            <person name="Burillo N."/>
            <person name="Sanz S."/>
            <person name="Lopez-Calleja A.I."/>
            <person name="Penas-Utrilla D."/>
            <person name="Guardingo M."/>
            <person name="Garcia M.J."/>
            <person name="Vinuelas-Bayon J."/>
        </authorList>
    </citation>
    <scope>NUCLEOTIDE SEQUENCE [LARGE SCALE GENOMIC DNA]</scope>
    <source>
        <strain evidence="3">HUMS_12744610</strain>
    </source>
</reference>
<accession>A0ABV4CA71</accession>
<sequence>MTTYAPQTAPGRWISAAELARESGLREDLVQRFMPADTTGPVPMYSAGAVPLAKYVKRLTDMGTPASAIDAAVRELHNNTGAMVQLGITEPDAASRRSRTLVIAGAAAAAALVIGGVIGGLINIGSRDAAPAAAPVTVTAEAPSADVRVPTSPDPVCAEWSPMNDSYQQKRQAWLKTDPNIAADQWSPEQRSLTTAVIPIMNAEAQDLIRLAGKAADPVLQYNLQMEAQYQKLFASRLPNYTPADQRLWQAANDFSNAVNSLCYAVAPR</sequence>
<dbReference type="RefSeq" id="WP_369741862.1">
    <property type="nucleotide sequence ID" value="NZ_JBGEDP010000002.1"/>
</dbReference>
<evidence type="ECO:0000256" key="1">
    <source>
        <dbReference type="SAM" id="Phobius"/>
    </source>
</evidence>
<name>A0ABV4CA71_9MYCO</name>
<organism evidence="2 3">
    <name type="scientific">Mycobacterium servetii</name>
    <dbReference type="NCBI Taxonomy" id="3237418"/>
    <lineage>
        <taxon>Bacteria</taxon>
        <taxon>Bacillati</taxon>
        <taxon>Actinomycetota</taxon>
        <taxon>Actinomycetes</taxon>
        <taxon>Mycobacteriales</taxon>
        <taxon>Mycobacteriaceae</taxon>
        <taxon>Mycobacterium</taxon>
    </lineage>
</organism>